<dbReference type="Proteomes" id="UP000006038">
    <property type="component" value="Chromosome 3"/>
</dbReference>
<organism evidence="1">
    <name type="scientific">Oryza brachyantha</name>
    <name type="common">malo sina</name>
    <dbReference type="NCBI Taxonomy" id="4533"/>
    <lineage>
        <taxon>Eukaryota</taxon>
        <taxon>Viridiplantae</taxon>
        <taxon>Streptophyta</taxon>
        <taxon>Embryophyta</taxon>
        <taxon>Tracheophyta</taxon>
        <taxon>Spermatophyta</taxon>
        <taxon>Magnoliopsida</taxon>
        <taxon>Liliopsida</taxon>
        <taxon>Poales</taxon>
        <taxon>Poaceae</taxon>
        <taxon>BOP clade</taxon>
        <taxon>Oryzoideae</taxon>
        <taxon>Oryzeae</taxon>
        <taxon>Oryzinae</taxon>
        <taxon>Oryza</taxon>
    </lineage>
</organism>
<dbReference type="AlphaFoldDB" id="J3LV06"/>
<reference evidence="1" key="2">
    <citation type="submission" date="2013-04" db="UniProtKB">
        <authorList>
            <consortium name="EnsemblPlants"/>
        </authorList>
    </citation>
    <scope>IDENTIFICATION</scope>
</reference>
<keyword evidence="2" id="KW-1185">Reference proteome</keyword>
<evidence type="ECO:0000313" key="2">
    <source>
        <dbReference type="Proteomes" id="UP000006038"/>
    </source>
</evidence>
<reference evidence="1" key="1">
    <citation type="journal article" date="2013" name="Nat. Commun.">
        <title>Whole-genome sequencing of Oryza brachyantha reveals mechanisms underlying Oryza genome evolution.</title>
        <authorList>
            <person name="Chen J."/>
            <person name="Huang Q."/>
            <person name="Gao D."/>
            <person name="Wang J."/>
            <person name="Lang Y."/>
            <person name="Liu T."/>
            <person name="Li B."/>
            <person name="Bai Z."/>
            <person name="Luis Goicoechea J."/>
            <person name="Liang C."/>
            <person name="Chen C."/>
            <person name="Zhang W."/>
            <person name="Sun S."/>
            <person name="Liao Y."/>
            <person name="Zhang X."/>
            <person name="Yang L."/>
            <person name="Song C."/>
            <person name="Wang M."/>
            <person name="Shi J."/>
            <person name="Liu G."/>
            <person name="Liu J."/>
            <person name="Zhou H."/>
            <person name="Zhou W."/>
            <person name="Yu Q."/>
            <person name="An N."/>
            <person name="Chen Y."/>
            <person name="Cai Q."/>
            <person name="Wang B."/>
            <person name="Liu B."/>
            <person name="Min J."/>
            <person name="Huang Y."/>
            <person name="Wu H."/>
            <person name="Li Z."/>
            <person name="Zhang Y."/>
            <person name="Yin Y."/>
            <person name="Song W."/>
            <person name="Jiang J."/>
            <person name="Jackson S.A."/>
            <person name="Wing R.A."/>
            <person name="Wang J."/>
            <person name="Chen M."/>
        </authorList>
    </citation>
    <scope>NUCLEOTIDE SEQUENCE [LARGE SCALE GENOMIC DNA]</scope>
    <source>
        <strain evidence="1">cv. IRGC 101232</strain>
    </source>
</reference>
<dbReference type="HOGENOM" id="CLU_2747564_0_0_1"/>
<dbReference type="EnsemblPlants" id="OB03G48820.1">
    <property type="protein sequence ID" value="OB03G48820.1"/>
    <property type="gene ID" value="OB03G48820"/>
</dbReference>
<accession>J3LV06</accession>
<sequence length="71" mass="7807">MCLSSASSNRLVVSASIDSITSHLHFHSNLFIYTFFPSKMPAYIASLPCNPHAQLHPPSPLLVECNLLNKP</sequence>
<protein>
    <submittedName>
        <fullName evidence="1">Uncharacterized protein</fullName>
    </submittedName>
</protein>
<dbReference type="Gramene" id="OB03G48820.1">
    <property type="protein sequence ID" value="OB03G48820.1"/>
    <property type="gene ID" value="OB03G48820"/>
</dbReference>
<name>J3LV06_ORYBR</name>
<proteinExistence type="predicted"/>
<evidence type="ECO:0000313" key="1">
    <source>
        <dbReference type="EnsemblPlants" id="OB03G48820.1"/>
    </source>
</evidence>